<dbReference type="EC" id="3.1.-.-" evidence="8"/>
<evidence type="ECO:0000313" key="12">
    <source>
        <dbReference type="Proteomes" id="UP000199428"/>
    </source>
</evidence>
<dbReference type="GO" id="GO:0030983">
    <property type="term" value="F:mismatched DNA binding"/>
    <property type="evidence" value="ECO:0007669"/>
    <property type="project" value="InterPro"/>
</dbReference>
<dbReference type="GO" id="GO:0072344">
    <property type="term" value="P:rescue of stalled ribosome"/>
    <property type="evidence" value="ECO:0007669"/>
    <property type="project" value="UniProtKB-UniRule"/>
</dbReference>
<dbReference type="SUPFAM" id="SSF160443">
    <property type="entry name" value="SMR domain-like"/>
    <property type="match status" value="1"/>
</dbReference>
<evidence type="ECO:0000256" key="9">
    <source>
        <dbReference type="SAM" id="Coils"/>
    </source>
</evidence>
<evidence type="ECO:0000259" key="10">
    <source>
        <dbReference type="PROSITE" id="PS50828"/>
    </source>
</evidence>
<evidence type="ECO:0000256" key="4">
    <source>
        <dbReference type="ARBA" id="ARBA00022801"/>
    </source>
</evidence>
<dbReference type="SMART" id="SM00463">
    <property type="entry name" value="SMR"/>
    <property type="match status" value="1"/>
</dbReference>
<dbReference type="Gene3D" id="3.30.1370.110">
    <property type="match status" value="1"/>
</dbReference>
<dbReference type="InterPro" id="IPR002625">
    <property type="entry name" value="Smr_dom"/>
</dbReference>
<gene>
    <name evidence="8" type="primary">mutS2</name>
    <name evidence="8" type="synonym">rqcU</name>
    <name evidence="11" type="ORF">SAMN02910350_00279</name>
</gene>
<dbReference type="SUPFAM" id="SSF48334">
    <property type="entry name" value="DNA repair protein MutS, domain III"/>
    <property type="match status" value="1"/>
</dbReference>
<organism evidence="11 12">
    <name type="scientific">Pseudobutyrivibrio xylanivorans</name>
    <dbReference type="NCBI Taxonomy" id="185007"/>
    <lineage>
        <taxon>Bacteria</taxon>
        <taxon>Bacillati</taxon>
        <taxon>Bacillota</taxon>
        <taxon>Clostridia</taxon>
        <taxon>Lachnospirales</taxon>
        <taxon>Lachnospiraceae</taxon>
        <taxon>Pseudobutyrivibrio</taxon>
    </lineage>
</organism>
<dbReference type="InterPro" id="IPR007696">
    <property type="entry name" value="DNA_mismatch_repair_MutS_core"/>
</dbReference>
<reference evidence="11 12" key="1">
    <citation type="submission" date="2016-10" db="EMBL/GenBank/DDBJ databases">
        <authorList>
            <person name="de Groot N.N."/>
        </authorList>
    </citation>
    <scope>NUCLEOTIDE SEQUENCE [LARGE SCALE GENOMIC DNA]</scope>
    <source>
        <strain evidence="11 12">DSM 10317</strain>
    </source>
</reference>
<feature type="binding site" evidence="8">
    <location>
        <begin position="331"/>
        <end position="338"/>
    </location>
    <ligand>
        <name>ATP</name>
        <dbReference type="ChEBI" id="CHEBI:30616"/>
    </ligand>
</feature>
<evidence type="ECO:0000256" key="2">
    <source>
        <dbReference type="ARBA" id="ARBA00022730"/>
    </source>
</evidence>
<dbReference type="InterPro" id="IPR045076">
    <property type="entry name" value="MutS"/>
</dbReference>
<keyword evidence="3 8" id="KW-0547">Nucleotide-binding</keyword>
<keyword evidence="6 8" id="KW-0694">RNA-binding</keyword>
<keyword evidence="2 8" id="KW-0699">rRNA-binding</keyword>
<dbReference type="PIRSF" id="PIRSF005814">
    <property type="entry name" value="MutS_YshD"/>
    <property type="match status" value="1"/>
</dbReference>
<proteinExistence type="inferred from homology"/>
<accession>A0A1G5RRK5</accession>
<dbReference type="Gene3D" id="3.40.50.300">
    <property type="entry name" value="P-loop containing nucleotide triphosphate hydrolases"/>
    <property type="match status" value="1"/>
</dbReference>
<dbReference type="InterPro" id="IPR005747">
    <property type="entry name" value="MutS2"/>
</dbReference>
<evidence type="ECO:0000313" key="11">
    <source>
        <dbReference type="EMBL" id="SCZ76488.1"/>
    </source>
</evidence>
<dbReference type="GO" id="GO:0005524">
    <property type="term" value="F:ATP binding"/>
    <property type="evidence" value="ECO:0007669"/>
    <property type="project" value="UniProtKB-UniRule"/>
</dbReference>
<dbReference type="InterPro" id="IPR036187">
    <property type="entry name" value="DNA_mismatch_repair_MutS_sf"/>
</dbReference>
<dbReference type="Pfam" id="PF00488">
    <property type="entry name" value="MutS_V"/>
    <property type="match status" value="2"/>
</dbReference>
<dbReference type="HAMAP" id="MF_00092">
    <property type="entry name" value="MutS2"/>
    <property type="match status" value="1"/>
</dbReference>
<dbReference type="GO" id="GO:0140664">
    <property type="term" value="F:ATP-dependent DNA damage sensor activity"/>
    <property type="evidence" value="ECO:0007669"/>
    <property type="project" value="InterPro"/>
</dbReference>
<comment type="subunit">
    <text evidence="8">Homodimer. Binds to stalled ribosomes, contacting rRNA.</text>
</comment>
<evidence type="ECO:0000256" key="3">
    <source>
        <dbReference type="ARBA" id="ARBA00022741"/>
    </source>
</evidence>
<evidence type="ECO:0000256" key="1">
    <source>
        <dbReference type="ARBA" id="ARBA00022722"/>
    </source>
</evidence>
<keyword evidence="8" id="KW-0255">Endonuclease</keyword>
<keyword evidence="9" id="KW-0175">Coiled coil</keyword>
<keyword evidence="5 8" id="KW-0067">ATP-binding</keyword>
<dbReference type="PANTHER" id="PTHR48466:SF2">
    <property type="entry name" value="OS10G0509000 PROTEIN"/>
    <property type="match status" value="1"/>
</dbReference>
<dbReference type="GO" id="GO:0019843">
    <property type="term" value="F:rRNA binding"/>
    <property type="evidence" value="ECO:0007669"/>
    <property type="project" value="UniProtKB-UniRule"/>
</dbReference>
<name>A0A1G5RRK5_PSEXY</name>
<comment type="function">
    <text evidence="8">Endonuclease that is involved in the suppression of homologous recombination and thus may have a key role in the control of bacterial genetic diversity.</text>
</comment>
<dbReference type="InterPro" id="IPR036063">
    <property type="entry name" value="Smr_dom_sf"/>
</dbReference>
<dbReference type="EMBL" id="FMWK01000001">
    <property type="protein sequence ID" value="SCZ76488.1"/>
    <property type="molecule type" value="Genomic_DNA"/>
</dbReference>
<evidence type="ECO:0000256" key="8">
    <source>
        <dbReference type="HAMAP-Rule" id="MF_00092"/>
    </source>
</evidence>
<dbReference type="PANTHER" id="PTHR48466">
    <property type="entry name" value="OS10G0509000 PROTEIN-RELATED"/>
    <property type="match status" value="1"/>
</dbReference>
<evidence type="ECO:0000256" key="7">
    <source>
        <dbReference type="ARBA" id="ARBA00023125"/>
    </source>
</evidence>
<dbReference type="Proteomes" id="UP000199428">
    <property type="component" value="Unassembled WGS sequence"/>
</dbReference>
<comment type="similarity">
    <text evidence="8">Belongs to the DNA mismatch repair MutS family. MutS2 subfamily.</text>
</comment>
<dbReference type="GO" id="GO:0045910">
    <property type="term" value="P:negative regulation of DNA recombination"/>
    <property type="evidence" value="ECO:0007669"/>
    <property type="project" value="InterPro"/>
</dbReference>
<dbReference type="InterPro" id="IPR027417">
    <property type="entry name" value="P-loop_NTPase"/>
</dbReference>
<dbReference type="SUPFAM" id="SSF52540">
    <property type="entry name" value="P-loop containing nucleoside triphosphate hydrolases"/>
    <property type="match status" value="1"/>
</dbReference>
<dbReference type="NCBIfam" id="TIGR01069">
    <property type="entry name" value="mutS2"/>
    <property type="match status" value="1"/>
</dbReference>
<dbReference type="AlphaFoldDB" id="A0A1G5RRK5"/>
<dbReference type="SMART" id="SM00533">
    <property type="entry name" value="MUTSd"/>
    <property type="match status" value="1"/>
</dbReference>
<sequence>MNLKVLKTLEYDKIINRLSELATCESGKLRCKQLLPINDIEEIKVMQQETACAFNRLVKFSDVSASGTTDLRPSLARLELGSSLSIEEILAVANVLEVTKRVAAYGKQMEEEDALSFYFNGLSPEVQILNEIRRCIIDEETIADDASTALYDIRKGMQRTNEKIKSVMNSMLNNSTTRGYLQEPVVTVRGGRFCLPVRADYKSRVPGMVHDQSSTGSTFFIEPMQAVDLNNEMRELQVREQDEIERILAILSNKIADASEGIIRNYELLTEIDFILAKGRYAIELNASSPEFNEDGIINLRGARHPLLDPKKVVATDIKLGEDYNLLLVTGPNTGGKTVSLKTCGLLTLMAQAGLHIPAKDRSQVAVFDDVYADIGDEQSIEQSLSTFSSHMVNIVHILEAINGGSYSKETEKLNVENKKDFVHSKVIHGTNEEKKVPQFLILIDELCAGTDPKEGAALAQSILDRLHVLDVRTMATTHYSELKVYALSTEGVENASCEFSLETLSPTYHLIIGVPGKSNAFAISSKLGIPADLIEDAQGRLSEDDKSFEDLMVDLEQKRHQVEEDAAEAAAALKEAEAKLASATAKEEKIKTQREELIRQAHEDAAAILQEAKDIADETIRDFNKFGKGGGNISAMEAKRAALGQGINKAKSKAKEKQEVQENHNVPTNLRVGDKVKVLSMNLTGNVCTAPNSKGDVTVQMGIMKSTVNIKDLVLIEEEDKFVPKKGTRVKNMTYGGFNKAASISPEINLLGCTVDEGIAKLEKYLDDAYISHLTSVRVVHGKGTGALRAGVQQYLRKCKNVAEFHLGEFGEGDAGVTIVTFK</sequence>
<dbReference type="PROSITE" id="PS50828">
    <property type="entry name" value="SMR"/>
    <property type="match status" value="1"/>
</dbReference>
<dbReference type="GO" id="GO:0004519">
    <property type="term" value="F:endonuclease activity"/>
    <property type="evidence" value="ECO:0007669"/>
    <property type="project" value="UniProtKB-UniRule"/>
</dbReference>
<dbReference type="GO" id="GO:0043023">
    <property type="term" value="F:ribosomal large subunit binding"/>
    <property type="evidence" value="ECO:0007669"/>
    <property type="project" value="UniProtKB-UniRule"/>
</dbReference>
<dbReference type="Pfam" id="PF20297">
    <property type="entry name" value="MSSS"/>
    <property type="match status" value="1"/>
</dbReference>
<keyword evidence="4 8" id="KW-0378">Hydrolase</keyword>
<keyword evidence="7 8" id="KW-0238">DNA-binding</keyword>
<dbReference type="GO" id="GO:0016887">
    <property type="term" value="F:ATP hydrolysis activity"/>
    <property type="evidence" value="ECO:0007669"/>
    <property type="project" value="InterPro"/>
</dbReference>
<dbReference type="Pfam" id="PF01713">
    <property type="entry name" value="Smr"/>
    <property type="match status" value="1"/>
</dbReference>
<dbReference type="GO" id="GO:0006298">
    <property type="term" value="P:mismatch repair"/>
    <property type="evidence" value="ECO:0007669"/>
    <property type="project" value="InterPro"/>
</dbReference>
<keyword evidence="1 8" id="KW-0540">Nuclease</keyword>
<dbReference type="RefSeq" id="WP_090160742.1">
    <property type="nucleotide sequence ID" value="NZ_FMWK01000001.1"/>
</dbReference>
<dbReference type="SMART" id="SM00534">
    <property type="entry name" value="MUTSac"/>
    <property type="match status" value="1"/>
</dbReference>
<comment type="function">
    <text evidence="8">Acts as a ribosome collision sensor, splitting the ribosome into its 2 subunits. Detects stalled/collided 70S ribosomes which it binds and splits by an ATP-hydrolysis driven conformational change. Acts upstream of the ribosome quality control system (RQC), a ribosome-associated complex that mediates the extraction of incompletely synthesized nascent chains from stalled ribosomes and their subsequent degradation. Probably generates substrates for RQC.</text>
</comment>
<feature type="coiled-coil region" evidence="9">
    <location>
        <begin position="553"/>
        <end position="601"/>
    </location>
</feature>
<evidence type="ECO:0000256" key="6">
    <source>
        <dbReference type="ARBA" id="ARBA00022884"/>
    </source>
</evidence>
<dbReference type="EC" id="3.6.4.-" evidence="8"/>
<dbReference type="InterPro" id="IPR000432">
    <property type="entry name" value="DNA_mismatch_repair_MutS_C"/>
</dbReference>
<protein>
    <recommendedName>
        <fullName evidence="8">Endonuclease MutS2</fullName>
        <ecNumber evidence="8">3.1.-.-</ecNumber>
    </recommendedName>
    <alternativeName>
        <fullName evidence="8">Ribosome-associated protein quality control-upstream factor</fullName>
        <shortName evidence="8">RQC-upstream factor</shortName>
        <shortName evidence="8">RqcU</shortName>
        <ecNumber evidence="8">3.6.4.-</ecNumber>
    </alternativeName>
</protein>
<feature type="domain" description="Smr" evidence="10">
    <location>
        <begin position="749"/>
        <end position="824"/>
    </location>
</feature>
<evidence type="ECO:0000256" key="5">
    <source>
        <dbReference type="ARBA" id="ARBA00022840"/>
    </source>
</evidence>
<dbReference type="InterPro" id="IPR046893">
    <property type="entry name" value="MSSS"/>
</dbReference>